<dbReference type="PANTHER" id="PTHR43570">
    <property type="entry name" value="ALDEHYDE DEHYDROGENASE"/>
    <property type="match status" value="1"/>
</dbReference>
<comment type="caution">
    <text evidence="9">The sequence shown here is derived from an EMBL/GenBank/DDBJ whole genome shotgun (WGS) entry which is preliminary data.</text>
</comment>
<accession>A0A926DDH4</accession>
<dbReference type="InterPro" id="IPR016163">
    <property type="entry name" value="Ald_DH_C"/>
</dbReference>
<evidence type="ECO:0000256" key="7">
    <source>
        <dbReference type="RuleBase" id="RU003345"/>
    </source>
</evidence>
<gene>
    <name evidence="9" type="ORF">H8695_03695</name>
</gene>
<dbReference type="PROSITE" id="PS00687">
    <property type="entry name" value="ALDEHYDE_DEHYDR_GLU"/>
    <property type="match status" value="1"/>
</dbReference>
<dbReference type="FunFam" id="3.40.309.10:FF:000003">
    <property type="entry name" value="Aldehyde dehydrogenase"/>
    <property type="match status" value="1"/>
</dbReference>
<evidence type="ECO:0000256" key="4">
    <source>
        <dbReference type="PIRNR" id="PIRNR036492"/>
    </source>
</evidence>
<dbReference type="Pfam" id="PF00171">
    <property type="entry name" value="Aldedh"/>
    <property type="match status" value="1"/>
</dbReference>
<dbReference type="FunFam" id="3.40.605.10:FF:000004">
    <property type="entry name" value="Aldehyde dehydrogenase"/>
    <property type="match status" value="1"/>
</dbReference>
<sequence>MQEESITELLKRQRDFYRAGKTVALDFRRAALEALDAALVRWESDLYEALWRDLGKSKTESYATELGFVRAEIRHTLRHLRRWAAPRRVRTPMMLFPARGRILQEPYGVALIIGPFNYPVQLLLEPLVGAIAAGNCAVLKASELTPHVAQVLAELVSQTFDSGHVALVTGGPETAQALLRCRFDTIFFTGSTRVGRLVYEAAAQHLTPVTLELGGKSPVIVSARANLAVAAERIVWGKLLNAGQTCVAPDYVLAERPIVGELTEKICKTITDFYGPDPRRSPDYGRIVTQSHTERLRGLLEEDRDRIVFGGETDVESRYVAPTVVMAQPSSACMREELFGPILPVLEVGDLDEAIRFVKEREKPLAAYVFTEDRSEAKRVTRVISFGGGCVNDTITHLINPNLPFGGVGLSGLGAYHGKASFDTFSHAKSIVTKTTRFSVRVQYPPYSEKKLGLLKKVMK</sequence>
<keyword evidence="2 4" id="KW-0560">Oxidoreductase</keyword>
<evidence type="ECO:0000256" key="3">
    <source>
        <dbReference type="ARBA" id="ARBA00023027"/>
    </source>
</evidence>
<dbReference type="InterPro" id="IPR015590">
    <property type="entry name" value="Aldehyde_DH_dom"/>
</dbReference>
<evidence type="ECO:0000313" key="10">
    <source>
        <dbReference type="Proteomes" id="UP000620366"/>
    </source>
</evidence>
<dbReference type="Gene3D" id="3.40.605.10">
    <property type="entry name" value="Aldehyde Dehydrogenase, Chain A, domain 1"/>
    <property type="match status" value="1"/>
</dbReference>
<dbReference type="SUPFAM" id="SSF53720">
    <property type="entry name" value="ALDH-like"/>
    <property type="match status" value="1"/>
</dbReference>
<reference evidence="9" key="1">
    <citation type="submission" date="2020-08" db="EMBL/GenBank/DDBJ databases">
        <title>Genome public.</title>
        <authorList>
            <person name="Liu C."/>
            <person name="Sun Q."/>
        </authorList>
    </citation>
    <scope>NUCLEOTIDE SEQUENCE</scope>
    <source>
        <strain evidence="9">BX7</strain>
    </source>
</reference>
<comment type="similarity">
    <text evidence="1 4 7">Belongs to the aldehyde dehydrogenase family.</text>
</comment>
<evidence type="ECO:0000256" key="5">
    <source>
        <dbReference type="PIRSR" id="PIRSR036492-1"/>
    </source>
</evidence>
<feature type="active site" evidence="5 6">
    <location>
        <position position="212"/>
    </location>
</feature>
<dbReference type="EMBL" id="JACRSP010000002">
    <property type="protein sequence ID" value="MBC8535794.1"/>
    <property type="molecule type" value="Genomic_DNA"/>
</dbReference>
<evidence type="ECO:0000259" key="8">
    <source>
        <dbReference type="Pfam" id="PF00171"/>
    </source>
</evidence>
<dbReference type="PIRSF" id="PIRSF036492">
    <property type="entry name" value="ALDH"/>
    <property type="match status" value="1"/>
</dbReference>
<dbReference type="GO" id="GO:0004029">
    <property type="term" value="F:aldehyde dehydrogenase (NAD+) activity"/>
    <property type="evidence" value="ECO:0007669"/>
    <property type="project" value="TreeGrafter"/>
</dbReference>
<feature type="domain" description="Aldehyde dehydrogenase" evidence="8">
    <location>
        <begin position="4"/>
        <end position="431"/>
    </location>
</feature>
<dbReference type="AlphaFoldDB" id="A0A926DDH4"/>
<feature type="active site" evidence="5">
    <location>
        <position position="246"/>
    </location>
</feature>
<evidence type="ECO:0000256" key="1">
    <source>
        <dbReference type="ARBA" id="ARBA00009986"/>
    </source>
</evidence>
<dbReference type="InterPro" id="IPR016162">
    <property type="entry name" value="Ald_DH_N"/>
</dbReference>
<dbReference type="InterPro" id="IPR029510">
    <property type="entry name" value="Ald_DH_CS_GLU"/>
</dbReference>
<dbReference type="InterPro" id="IPR012394">
    <property type="entry name" value="Aldehyde_DH_NAD(P)"/>
</dbReference>
<dbReference type="GO" id="GO:0005737">
    <property type="term" value="C:cytoplasm"/>
    <property type="evidence" value="ECO:0007669"/>
    <property type="project" value="TreeGrafter"/>
</dbReference>
<dbReference type="PROSITE" id="PS00070">
    <property type="entry name" value="ALDEHYDE_DEHYDR_CYS"/>
    <property type="match status" value="1"/>
</dbReference>
<keyword evidence="3" id="KW-0520">NAD</keyword>
<dbReference type="Gene3D" id="3.40.309.10">
    <property type="entry name" value="Aldehyde Dehydrogenase, Chain A, domain 2"/>
    <property type="match status" value="1"/>
</dbReference>
<dbReference type="GO" id="GO:0006081">
    <property type="term" value="P:aldehyde metabolic process"/>
    <property type="evidence" value="ECO:0007669"/>
    <property type="project" value="InterPro"/>
</dbReference>
<dbReference type="InterPro" id="IPR016161">
    <property type="entry name" value="Ald_DH/histidinol_DH"/>
</dbReference>
<dbReference type="CDD" id="cd07136">
    <property type="entry name" value="ALDH_YwdH-P39616"/>
    <property type="match status" value="1"/>
</dbReference>
<evidence type="ECO:0000313" key="9">
    <source>
        <dbReference type="EMBL" id="MBC8535794.1"/>
    </source>
</evidence>
<proteinExistence type="inferred from homology"/>
<organism evidence="9 10">
    <name type="scientific">Feifania hominis</name>
    <dbReference type="NCBI Taxonomy" id="2763660"/>
    <lineage>
        <taxon>Bacteria</taxon>
        <taxon>Bacillati</taxon>
        <taxon>Bacillota</taxon>
        <taxon>Clostridia</taxon>
        <taxon>Eubacteriales</taxon>
        <taxon>Feifaniaceae</taxon>
        <taxon>Feifania</taxon>
    </lineage>
</organism>
<name>A0A926DDH4_9FIRM</name>
<evidence type="ECO:0000256" key="6">
    <source>
        <dbReference type="PROSITE-ProRule" id="PRU10007"/>
    </source>
</evidence>
<dbReference type="PANTHER" id="PTHR43570:SF16">
    <property type="entry name" value="ALDEHYDE DEHYDROGENASE TYPE III, ISOFORM Q"/>
    <property type="match status" value="1"/>
</dbReference>
<dbReference type="Proteomes" id="UP000620366">
    <property type="component" value="Unassembled WGS sequence"/>
</dbReference>
<protein>
    <recommendedName>
        <fullName evidence="4">Aldehyde dehydrogenase</fullName>
    </recommendedName>
</protein>
<evidence type="ECO:0000256" key="2">
    <source>
        <dbReference type="ARBA" id="ARBA00023002"/>
    </source>
</evidence>
<dbReference type="InterPro" id="IPR016160">
    <property type="entry name" value="Ald_DH_CS_CYS"/>
</dbReference>
<keyword evidence="10" id="KW-1185">Reference proteome</keyword>
<dbReference type="RefSeq" id="WP_249299538.1">
    <property type="nucleotide sequence ID" value="NZ_JACRSP010000002.1"/>
</dbReference>